<reference evidence="3" key="1">
    <citation type="submission" date="2016-06" db="UniProtKB">
        <authorList>
            <consortium name="WormBaseParasite"/>
        </authorList>
    </citation>
    <scope>IDENTIFICATION</scope>
</reference>
<accession>A0A183JZ66</accession>
<organism evidence="3">
    <name type="scientific">Schistosoma curassoni</name>
    <dbReference type="NCBI Taxonomy" id="6186"/>
    <lineage>
        <taxon>Eukaryota</taxon>
        <taxon>Metazoa</taxon>
        <taxon>Spiralia</taxon>
        <taxon>Lophotrochozoa</taxon>
        <taxon>Platyhelminthes</taxon>
        <taxon>Trematoda</taxon>
        <taxon>Digenea</taxon>
        <taxon>Strigeidida</taxon>
        <taxon>Schistosomatoidea</taxon>
        <taxon>Schistosomatidae</taxon>
        <taxon>Schistosoma</taxon>
    </lineage>
</organism>
<keyword evidence="2" id="KW-1185">Reference proteome</keyword>
<evidence type="ECO:0000313" key="3">
    <source>
        <dbReference type="WBParaSite" id="SCUD_0000802301-mRNA-1"/>
    </source>
</evidence>
<dbReference type="STRING" id="6186.A0A183JZ66"/>
<evidence type="ECO:0000313" key="1">
    <source>
        <dbReference type="EMBL" id="VDP28915.1"/>
    </source>
</evidence>
<gene>
    <name evidence="1" type="ORF">SCUD_LOCUS8023</name>
</gene>
<dbReference type="Proteomes" id="UP000279833">
    <property type="component" value="Unassembled WGS sequence"/>
</dbReference>
<dbReference type="WBParaSite" id="SCUD_0000802301-mRNA-1">
    <property type="protein sequence ID" value="SCUD_0000802301-mRNA-1"/>
    <property type="gene ID" value="SCUD_0000802301"/>
</dbReference>
<dbReference type="AlphaFoldDB" id="A0A183JZ66"/>
<sequence length="163" mass="18209">MPDISEYRLGSACRINNSDQFSEKDSEASILDPSGSIALKLEECIVSVQELHHVVNDKASSDDNDECGILNDSNSSSWLRRLFTSSLFNLDMTIQYLFKSEDVNVQMYLGKFDLLIISSRFVETLKNSIIKHLGIGHIKSARANDYPVTLTEVDGVESKPVSF</sequence>
<name>A0A183JZ66_9TREM</name>
<reference evidence="1 2" key="2">
    <citation type="submission" date="2018-11" db="EMBL/GenBank/DDBJ databases">
        <authorList>
            <consortium name="Pathogen Informatics"/>
        </authorList>
    </citation>
    <scope>NUCLEOTIDE SEQUENCE [LARGE SCALE GENOMIC DNA]</scope>
    <source>
        <strain evidence="1">Dakar</strain>
        <strain evidence="2">Dakar, Senegal</strain>
    </source>
</reference>
<evidence type="ECO:0000313" key="2">
    <source>
        <dbReference type="Proteomes" id="UP000279833"/>
    </source>
</evidence>
<dbReference type="EMBL" id="UZAK01032573">
    <property type="protein sequence ID" value="VDP28915.1"/>
    <property type="molecule type" value="Genomic_DNA"/>
</dbReference>
<proteinExistence type="predicted"/>
<protein>
    <submittedName>
        <fullName evidence="3">Reverse transcriptase domain-containing protein</fullName>
    </submittedName>
</protein>